<keyword evidence="7 12" id="KW-0256">Endoplasmic reticulum</keyword>
<comment type="similarity">
    <text evidence="2 12">Belongs to the calreticulin family.</text>
</comment>
<dbReference type="Gene3D" id="2.60.120.200">
    <property type="match status" value="1"/>
</dbReference>
<comment type="subcellular location">
    <subcellularLocation>
        <location evidence="1">Endoplasmic reticulum lumen</location>
    </subcellularLocation>
</comment>
<evidence type="ECO:0000256" key="6">
    <source>
        <dbReference type="ARBA" id="ARBA00022737"/>
    </source>
</evidence>
<dbReference type="InterPro" id="IPR001580">
    <property type="entry name" value="Calret/calnex"/>
</dbReference>
<accession>A0AAV1U1D0</accession>
<feature type="chain" id="PRO_5043109028" description="Calreticulin" evidence="12">
    <location>
        <begin position="20"/>
        <end position="461"/>
    </location>
</feature>
<evidence type="ECO:0000256" key="2">
    <source>
        <dbReference type="ARBA" id="ARBA00010983"/>
    </source>
</evidence>
<dbReference type="FunFam" id="2.10.250.10:FF:000002">
    <property type="entry name" value="Calreticulin"/>
    <property type="match status" value="1"/>
</dbReference>
<evidence type="ECO:0000256" key="7">
    <source>
        <dbReference type="ARBA" id="ARBA00022824"/>
    </source>
</evidence>
<evidence type="ECO:0000313" key="15">
    <source>
        <dbReference type="Proteomes" id="UP001162060"/>
    </source>
</evidence>
<evidence type="ECO:0000256" key="9">
    <source>
        <dbReference type="ARBA" id="ARBA00022837"/>
    </source>
</evidence>
<evidence type="ECO:0000256" key="10">
    <source>
        <dbReference type="ARBA" id="ARBA00023186"/>
    </source>
</evidence>
<dbReference type="GO" id="GO:0005789">
    <property type="term" value="C:endoplasmic reticulum membrane"/>
    <property type="evidence" value="ECO:0007669"/>
    <property type="project" value="TreeGrafter"/>
</dbReference>
<dbReference type="GO" id="GO:0036503">
    <property type="term" value="P:ERAD pathway"/>
    <property type="evidence" value="ECO:0007669"/>
    <property type="project" value="TreeGrafter"/>
</dbReference>
<dbReference type="SUPFAM" id="SSF49899">
    <property type="entry name" value="Concanavalin A-like lectins/glucanases"/>
    <property type="match status" value="1"/>
</dbReference>
<evidence type="ECO:0000256" key="8">
    <source>
        <dbReference type="ARBA" id="ARBA00022833"/>
    </source>
</evidence>
<dbReference type="Proteomes" id="UP001162060">
    <property type="component" value="Unassembled WGS sequence"/>
</dbReference>
<protein>
    <recommendedName>
        <fullName evidence="16">Calreticulin</fullName>
    </recommendedName>
</protein>
<dbReference type="PROSITE" id="PS00805">
    <property type="entry name" value="CALRETICULIN_REPEAT"/>
    <property type="match status" value="1"/>
</dbReference>
<keyword evidence="3" id="KW-0479">Metal-binding</keyword>
<name>A0AAV1U1D0_9STRA</name>
<sequence>MLPKLVVALAAAAASVAQAETIFRETFDDADWASRWVASTWKPADEVGKFEHVVGMYYPDAGDDKAIKTSQDARFYALTAKFDQPLDNKDKDLYLSYLVQHEQKPDCGGAYIKLLPADVDQSNFGGESPYNVMFGPDICGAAKKTHAILTYARPGEDAVNMDHKDEIRTESDSDAHVFSFVLKRDNTYDVKIDGKSVKAGDLAANWPFQPEKEIPDPDLSKPADWVDDEQIPDPAAQKPADWDDEPNVIPDPTAVKPEDWDDEDDGEWEPAMVANPAYKGEWKAPLVANPAYKGEWVHPLIANPEYFEDEALYHVAANVGAIGFELWQVKSGTLFDDILVTTSEAEFLAHEEQVLDKVELMQKKKKQLQDEEKAKKEAEAKAKEAEEKEKGAENDEEEEDVEEEEEEDVVTKGEQMKEKVEEVVEKVKEGAEDVEEKTVKEGAKKEEKKVEKKVEEEKDEL</sequence>
<dbReference type="GO" id="GO:0006457">
    <property type="term" value="P:protein folding"/>
    <property type="evidence" value="ECO:0007669"/>
    <property type="project" value="InterPro"/>
</dbReference>
<dbReference type="GO" id="GO:0030246">
    <property type="term" value="F:carbohydrate binding"/>
    <property type="evidence" value="ECO:0007669"/>
    <property type="project" value="UniProtKB-KW"/>
</dbReference>
<keyword evidence="5" id="KW-0430">Lectin</keyword>
<organism evidence="14 15">
    <name type="scientific">Peronospora matthiolae</name>
    <dbReference type="NCBI Taxonomy" id="2874970"/>
    <lineage>
        <taxon>Eukaryota</taxon>
        <taxon>Sar</taxon>
        <taxon>Stramenopiles</taxon>
        <taxon>Oomycota</taxon>
        <taxon>Peronosporomycetes</taxon>
        <taxon>Peronosporales</taxon>
        <taxon>Peronosporaceae</taxon>
        <taxon>Peronospora</taxon>
    </lineage>
</organism>
<evidence type="ECO:0000256" key="13">
    <source>
        <dbReference type="SAM" id="MobiDB-lite"/>
    </source>
</evidence>
<keyword evidence="8" id="KW-0862">Zinc</keyword>
<evidence type="ECO:0000256" key="1">
    <source>
        <dbReference type="ARBA" id="ARBA00004319"/>
    </source>
</evidence>
<evidence type="ECO:0000256" key="11">
    <source>
        <dbReference type="PIRSR" id="PIRSR601580-3"/>
    </source>
</evidence>
<feature type="signal peptide" evidence="12">
    <location>
        <begin position="1"/>
        <end position="19"/>
    </location>
</feature>
<evidence type="ECO:0000256" key="4">
    <source>
        <dbReference type="ARBA" id="ARBA00022729"/>
    </source>
</evidence>
<keyword evidence="4 12" id="KW-0732">Signal</keyword>
<dbReference type="PANTHER" id="PTHR11073">
    <property type="entry name" value="CALRETICULIN AND CALNEXIN"/>
    <property type="match status" value="1"/>
</dbReference>
<dbReference type="AlphaFoldDB" id="A0AAV1U1D0"/>
<keyword evidence="9" id="KW-0106">Calcium</keyword>
<feature type="disulfide bond" evidence="11">
    <location>
        <begin position="107"/>
        <end position="139"/>
    </location>
</feature>
<dbReference type="SUPFAM" id="SSF63887">
    <property type="entry name" value="P-domain of calnexin/calreticulin"/>
    <property type="match status" value="1"/>
</dbReference>
<dbReference type="GO" id="GO:0005509">
    <property type="term" value="F:calcium ion binding"/>
    <property type="evidence" value="ECO:0007669"/>
    <property type="project" value="InterPro"/>
</dbReference>
<dbReference type="InterPro" id="IPR018124">
    <property type="entry name" value="Calret/calnex_CS"/>
</dbReference>
<evidence type="ECO:0000256" key="3">
    <source>
        <dbReference type="ARBA" id="ARBA00022723"/>
    </source>
</evidence>
<dbReference type="Pfam" id="PF00262">
    <property type="entry name" value="Calreticulin"/>
    <property type="match status" value="2"/>
</dbReference>
<feature type="region of interest" description="Disordered" evidence="13">
    <location>
        <begin position="371"/>
        <end position="461"/>
    </location>
</feature>
<evidence type="ECO:0000313" key="14">
    <source>
        <dbReference type="EMBL" id="CAK7928474.1"/>
    </source>
</evidence>
<dbReference type="GO" id="GO:0005788">
    <property type="term" value="C:endoplasmic reticulum lumen"/>
    <property type="evidence" value="ECO:0007669"/>
    <property type="project" value="UniProtKB-SubCell"/>
</dbReference>
<feature type="compositionally biased region" description="Basic and acidic residues" evidence="13">
    <location>
        <begin position="371"/>
        <end position="393"/>
    </location>
</feature>
<dbReference type="GO" id="GO:0051082">
    <property type="term" value="F:unfolded protein binding"/>
    <property type="evidence" value="ECO:0007669"/>
    <property type="project" value="InterPro"/>
</dbReference>
<keyword evidence="11" id="KW-1015">Disulfide bond</keyword>
<dbReference type="PROSITE" id="PS00804">
    <property type="entry name" value="CALRETICULIN_2"/>
    <property type="match status" value="1"/>
</dbReference>
<gene>
    <name evidence="14" type="ORF">PM001_LOCUS13624</name>
</gene>
<keyword evidence="6" id="KW-0677">Repeat</keyword>
<dbReference type="InterPro" id="IPR013320">
    <property type="entry name" value="ConA-like_dom_sf"/>
</dbReference>
<dbReference type="Gene3D" id="2.10.250.10">
    <property type="entry name" value="Calreticulin/calnexin, P domain"/>
    <property type="match status" value="1"/>
</dbReference>
<feature type="compositionally biased region" description="Basic and acidic residues" evidence="13">
    <location>
        <begin position="210"/>
        <end position="221"/>
    </location>
</feature>
<dbReference type="PRINTS" id="PR00626">
    <property type="entry name" value="CALRETICULIN"/>
</dbReference>
<feature type="region of interest" description="Disordered" evidence="13">
    <location>
        <begin position="208"/>
        <end position="265"/>
    </location>
</feature>
<evidence type="ECO:0000256" key="5">
    <source>
        <dbReference type="ARBA" id="ARBA00022734"/>
    </source>
</evidence>
<evidence type="ECO:0008006" key="16">
    <source>
        <dbReference type="Google" id="ProtNLM"/>
    </source>
</evidence>
<feature type="compositionally biased region" description="Basic and acidic residues" evidence="13">
    <location>
        <begin position="409"/>
        <end position="461"/>
    </location>
</feature>
<evidence type="ECO:0000256" key="12">
    <source>
        <dbReference type="RuleBase" id="RU362126"/>
    </source>
</evidence>
<proteinExistence type="inferred from homology"/>
<feature type="compositionally biased region" description="Acidic residues" evidence="13">
    <location>
        <begin position="394"/>
        <end position="408"/>
    </location>
</feature>
<reference evidence="14" key="1">
    <citation type="submission" date="2024-01" db="EMBL/GenBank/DDBJ databases">
        <authorList>
            <person name="Webb A."/>
        </authorList>
    </citation>
    <scope>NUCLEOTIDE SEQUENCE</scope>
    <source>
        <strain evidence="14">Pm1</strain>
    </source>
</reference>
<comment type="caution">
    <text evidence="14">The sequence shown here is derived from an EMBL/GenBank/DDBJ whole genome shotgun (WGS) entry which is preliminary data.</text>
</comment>
<dbReference type="PANTHER" id="PTHR11073:SF2">
    <property type="entry name" value="CALRETICULIN"/>
    <property type="match status" value="1"/>
</dbReference>
<dbReference type="EMBL" id="CAKLBY020000124">
    <property type="protein sequence ID" value="CAK7928474.1"/>
    <property type="molecule type" value="Genomic_DNA"/>
</dbReference>
<keyword evidence="10 12" id="KW-0143">Chaperone</keyword>
<dbReference type="InterPro" id="IPR009033">
    <property type="entry name" value="Calreticulin/calnexin_P_dom_sf"/>
</dbReference>